<accession>A0A4Z2HNN2</accession>
<gene>
    <name evidence="2" type="ORF">EYF80_022578</name>
</gene>
<name>A0A4Z2HNN2_9TELE</name>
<sequence length="114" mass="12956">MDAEKTQNAANAMHSSHEQQQEKEILKHGFLSRPPGVVKLLTELLLAVKREDGNSQNNAWQPWRLASIMTPALRRETLFRNACPRVHVSTCPRVHESTPPDADPPHPDYNTIVW</sequence>
<dbReference type="EMBL" id="SRLO01000208">
    <property type="protein sequence ID" value="TNN67161.1"/>
    <property type="molecule type" value="Genomic_DNA"/>
</dbReference>
<comment type="caution">
    <text evidence="2">The sequence shown here is derived from an EMBL/GenBank/DDBJ whole genome shotgun (WGS) entry which is preliminary data.</text>
</comment>
<feature type="compositionally biased region" description="Polar residues" evidence="1">
    <location>
        <begin position="1"/>
        <end position="14"/>
    </location>
</feature>
<organism evidence="2 3">
    <name type="scientific">Liparis tanakae</name>
    <name type="common">Tanaka's snailfish</name>
    <dbReference type="NCBI Taxonomy" id="230148"/>
    <lineage>
        <taxon>Eukaryota</taxon>
        <taxon>Metazoa</taxon>
        <taxon>Chordata</taxon>
        <taxon>Craniata</taxon>
        <taxon>Vertebrata</taxon>
        <taxon>Euteleostomi</taxon>
        <taxon>Actinopterygii</taxon>
        <taxon>Neopterygii</taxon>
        <taxon>Teleostei</taxon>
        <taxon>Neoteleostei</taxon>
        <taxon>Acanthomorphata</taxon>
        <taxon>Eupercaria</taxon>
        <taxon>Perciformes</taxon>
        <taxon>Cottioidei</taxon>
        <taxon>Cottales</taxon>
        <taxon>Liparidae</taxon>
        <taxon>Liparis</taxon>
    </lineage>
</organism>
<dbReference type="Proteomes" id="UP000314294">
    <property type="component" value="Unassembled WGS sequence"/>
</dbReference>
<keyword evidence="3" id="KW-1185">Reference proteome</keyword>
<reference evidence="2 3" key="1">
    <citation type="submission" date="2019-03" db="EMBL/GenBank/DDBJ databases">
        <title>First draft genome of Liparis tanakae, snailfish: a comprehensive survey of snailfish specific genes.</title>
        <authorList>
            <person name="Kim W."/>
            <person name="Song I."/>
            <person name="Jeong J.-H."/>
            <person name="Kim D."/>
            <person name="Kim S."/>
            <person name="Ryu S."/>
            <person name="Song J.Y."/>
            <person name="Lee S.K."/>
        </authorList>
    </citation>
    <scope>NUCLEOTIDE SEQUENCE [LARGE SCALE GENOMIC DNA]</scope>
    <source>
        <tissue evidence="2">Muscle</tissue>
    </source>
</reference>
<proteinExistence type="predicted"/>
<feature type="region of interest" description="Disordered" evidence="1">
    <location>
        <begin position="91"/>
        <end position="114"/>
    </location>
</feature>
<feature type="region of interest" description="Disordered" evidence="1">
    <location>
        <begin position="1"/>
        <end position="23"/>
    </location>
</feature>
<protein>
    <submittedName>
        <fullName evidence="2">Uncharacterized protein</fullName>
    </submittedName>
</protein>
<evidence type="ECO:0000313" key="3">
    <source>
        <dbReference type="Proteomes" id="UP000314294"/>
    </source>
</evidence>
<dbReference type="AlphaFoldDB" id="A0A4Z2HNN2"/>
<feature type="compositionally biased region" description="Basic and acidic residues" evidence="1">
    <location>
        <begin position="93"/>
        <end position="106"/>
    </location>
</feature>
<evidence type="ECO:0000256" key="1">
    <source>
        <dbReference type="SAM" id="MobiDB-lite"/>
    </source>
</evidence>
<evidence type="ECO:0000313" key="2">
    <source>
        <dbReference type="EMBL" id="TNN67161.1"/>
    </source>
</evidence>